<gene>
    <name evidence="2" type="ORF">H8S84_17840</name>
</gene>
<proteinExistence type="predicted"/>
<feature type="transmembrane region" description="Helical" evidence="1">
    <location>
        <begin position="7"/>
        <end position="28"/>
    </location>
</feature>
<sequence>MDERLKYIGWYQIAGGVIGIGLTLWLVLTTETMSNLTVLVILLALGLYSFSIYSGNLLTKPERIEKGIKLTIVHQLLQVFYISLFGMTYQYYSGFQLSVGMDLTNSFLFKFNFSFSGFNFSYNPNADNLIVMLNIVPLILISFLEKVRSKKTEIDMHEPKHEKVNSMGR</sequence>
<evidence type="ECO:0000313" key="2">
    <source>
        <dbReference type="EMBL" id="MBC5994711.1"/>
    </source>
</evidence>
<comment type="caution">
    <text evidence="2">The sequence shown here is derived from an EMBL/GenBank/DDBJ whole genome shotgun (WGS) entry which is preliminary data.</text>
</comment>
<feature type="transmembrane region" description="Helical" evidence="1">
    <location>
        <begin position="70"/>
        <end position="92"/>
    </location>
</feature>
<evidence type="ECO:0000256" key="1">
    <source>
        <dbReference type="SAM" id="Phobius"/>
    </source>
</evidence>
<reference evidence="2" key="1">
    <citation type="submission" date="2020-08" db="EMBL/GenBank/DDBJ databases">
        <title>Pontibacter sp. SD6 16S ribosomal RNA gene Genome sequencing and assembly.</title>
        <authorList>
            <person name="Kang M."/>
        </authorList>
    </citation>
    <scope>NUCLEOTIDE SEQUENCE</scope>
    <source>
        <strain evidence="2">SD6</strain>
    </source>
</reference>
<dbReference type="Proteomes" id="UP000603640">
    <property type="component" value="Unassembled WGS sequence"/>
</dbReference>
<dbReference type="RefSeq" id="WP_187068743.1">
    <property type="nucleotide sequence ID" value="NZ_JACRVF010000006.1"/>
</dbReference>
<evidence type="ECO:0000313" key="3">
    <source>
        <dbReference type="Proteomes" id="UP000603640"/>
    </source>
</evidence>
<feature type="transmembrane region" description="Helical" evidence="1">
    <location>
        <begin position="34"/>
        <end position="58"/>
    </location>
</feature>
<accession>A0A923NB75</accession>
<name>A0A923NB75_9BACT</name>
<dbReference type="EMBL" id="JACRVF010000006">
    <property type="protein sequence ID" value="MBC5994711.1"/>
    <property type="molecule type" value="Genomic_DNA"/>
</dbReference>
<feature type="transmembrane region" description="Helical" evidence="1">
    <location>
        <begin position="129"/>
        <end position="147"/>
    </location>
</feature>
<organism evidence="2 3">
    <name type="scientific">Pontibacter cellulosilyticus</name>
    <dbReference type="NCBI Taxonomy" id="1720253"/>
    <lineage>
        <taxon>Bacteria</taxon>
        <taxon>Pseudomonadati</taxon>
        <taxon>Bacteroidota</taxon>
        <taxon>Cytophagia</taxon>
        <taxon>Cytophagales</taxon>
        <taxon>Hymenobacteraceae</taxon>
        <taxon>Pontibacter</taxon>
    </lineage>
</organism>
<protein>
    <submittedName>
        <fullName evidence="2">Uncharacterized protein</fullName>
    </submittedName>
</protein>
<keyword evidence="1" id="KW-0812">Transmembrane</keyword>
<dbReference type="AlphaFoldDB" id="A0A923NB75"/>
<keyword evidence="1" id="KW-1133">Transmembrane helix</keyword>
<keyword evidence="1" id="KW-0472">Membrane</keyword>
<keyword evidence="3" id="KW-1185">Reference proteome</keyword>